<gene>
    <name evidence="1" type="ORF">HUJ06_025035</name>
</gene>
<sequence length="31" mass="3634">MNGVYLNSGHWDPMGSVVDLLEEREREKEDQ</sequence>
<protein>
    <submittedName>
        <fullName evidence="1">Uncharacterized protein</fullName>
    </submittedName>
</protein>
<name>A0A822XUA4_NELNU</name>
<dbReference type="AlphaFoldDB" id="A0A822XUA4"/>
<comment type="caution">
    <text evidence="1">The sequence shown here is derived from an EMBL/GenBank/DDBJ whole genome shotgun (WGS) entry which is preliminary data.</text>
</comment>
<dbReference type="Proteomes" id="UP000607653">
    <property type="component" value="Unassembled WGS sequence"/>
</dbReference>
<keyword evidence="2" id="KW-1185">Reference proteome</keyword>
<accession>A0A822XUA4</accession>
<organism evidence="1 2">
    <name type="scientific">Nelumbo nucifera</name>
    <name type="common">Sacred lotus</name>
    <dbReference type="NCBI Taxonomy" id="4432"/>
    <lineage>
        <taxon>Eukaryota</taxon>
        <taxon>Viridiplantae</taxon>
        <taxon>Streptophyta</taxon>
        <taxon>Embryophyta</taxon>
        <taxon>Tracheophyta</taxon>
        <taxon>Spermatophyta</taxon>
        <taxon>Magnoliopsida</taxon>
        <taxon>Proteales</taxon>
        <taxon>Nelumbonaceae</taxon>
        <taxon>Nelumbo</taxon>
    </lineage>
</organism>
<dbReference type="EMBL" id="DUZY01000001">
    <property type="protein sequence ID" value="DAD23572.1"/>
    <property type="molecule type" value="Genomic_DNA"/>
</dbReference>
<proteinExistence type="predicted"/>
<reference evidence="1 2" key="1">
    <citation type="journal article" date="2020" name="Mol. Biol. Evol.">
        <title>Distinct Expression and Methylation Patterns for Genes with Different Fates following a Single Whole-Genome Duplication in Flowering Plants.</title>
        <authorList>
            <person name="Shi T."/>
            <person name="Rahmani R.S."/>
            <person name="Gugger P.F."/>
            <person name="Wang M."/>
            <person name="Li H."/>
            <person name="Zhang Y."/>
            <person name="Li Z."/>
            <person name="Wang Q."/>
            <person name="Van de Peer Y."/>
            <person name="Marchal K."/>
            <person name="Chen J."/>
        </authorList>
    </citation>
    <scope>NUCLEOTIDE SEQUENCE [LARGE SCALE GENOMIC DNA]</scope>
    <source>
        <tissue evidence="1">Leaf</tissue>
    </source>
</reference>
<evidence type="ECO:0000313" key="2">
    <source>
        <dbReference type="Proteomes" id="UP000607653"/>
    </source>
</evidence>
<evidence type="ECO:0000313" key="1">
    <source>
        <dbReference type="EMBL" id="DAD23572.1"/>
    </source>
</evidence>